<protein>
    <submittedName>
        <fullName evidence="1">Uncharacterized protein</fullName>
    </submittedName>
</protein>
<organism evidence="1 2">
    <name type="scientific">Lottia gigantea</name>
    <name type="common">Giant owl limpet</name>
    <dbReference type="NCBI Taxonomy" id="225164"/>
    <lineage>
        <taxon>Eukaryota</taxon>
        <taxon>Metazoa</taxon>
        <taxon>Spiralia</taxon>
        <taxon>Lophotrochozoa</taxon>
        <taxon>Mollusca</taxon>
        <taxon>Gastropoda</taxon>
        <taxon>Patellogastropoda</taxon>
        <taxon>Lottioidea</taxon>
        <taxon>Lottiidae</taxon>
        <taxon>Lottia</taxon>
    </lineage>
</organism>
<name>V3Z5A9_LOTGI</name>
<keyword evidence="2" id="KW-1185">Reference proteome</keyword>
<evidence type="ECO:0000313" key="2">
    <source>
        <dbReference type="Proteomes" id="UP000030746"/>
    </source>
</evidence>
<dbReference type="CTD" id="20240677"/>
<dbReference type="KEGG" id="lgi:LOTGIDRAFT_167661"/>
<gene>
    <name evidence="1" type="ORF">LOTGIDRAFT_167661</name>
</gene>
<dbReference type="RefSeq" id="XP_009063406.1">
    <property type="nucleotide sequence ID" value="XM_009065158.1"/>
</dbReference>
<dbReference type="HOGENOM" id="CLU_1857559_0_0_1"/>
<accession>V3Z5A9</accession>
<reference evidence="1 2" key="1">
    <citation type="journal article" date="2013" name="Nature">
        <title>Insights into bilaterian evolution from three spiralian genomes.</title>
        <authorList>
            <person name="Simakov O."/>
            <person name="Marletaz F."/>
            <person name="Cho S.J."/>
            <person name="Edsinger-Gonzales E."/>
            <person name="Havlak P."/>
            <person name="Hellsten U."/>
            <person name="Kuo D.H."/>
            <person name="Larsson T."/>
            <person name="Lv J."/>
            <person name="Arendt D."/>
            <person name="Savage R."/>
            <person name="Osoegawa K."/>
            <person name="de Jong P."/>
            <person name="Grimwood J."/>
            <person name="Chapman J.A."/>
            <person name="Shapiro H."/>
            <person name="Aerts A."/>
            <person name="Otillar R.P."/>
            <person name="Terry A.Y."/>
            <person name="Boore J.L."/>
            <person name="Grigoriev I.V."/>
            <person name="Lindberg D.R."/>
            <person name="Seaver E.C."/>
            <person name="Weisblat D.A."/>
            <person name="Putnam N.H."/>
            <person name="Rokhsar D.S."/>
        </authorList>
    </citation>
    <scope>NUCLEOTIDE SEQUENCE [LARGE SCALE GENOMIC DNA]</scope>
</reference>
<dbReference type="Proteomes" id="UP000030746">
    <property type="component" value="Unassembled WGS sequence"/>
</dbReference>
<dbReference type="GeneID" id="20240677"/>
<proteinExistence type="predicted"/>
<dbReference type="EMBL" id="KB203219">
    <property type="protein sequence ID" value="ESO85903.1"/>
    <property type="molecule type" value="Genomic_DNA"/>
</dbReference>
<sequence length="138" mass="15107">MAIKVKVGIGVHGSKLVLEVKVFFSGNGNHQMRSDMHRDTAEIGIFSQEIYDSLLACGYGEFGRLLFGFIDIDLKNILVYGASYYFWCMLADNDIGDIDNTVLGYAGSNPAGSSSSVSCRDVLIEEWGKKYGTISQGM</sequence>
<evidence type="ECO:0000313" key="1">
    <source>
        <dbReference type="EMBL" id="ESO85903.1"/>
    </source>
</evidence>
<dbReference type="AlphaFoldDB" id="V3Z5A9"/>